<evidence type="ECO:0000313" key="9">
    <source>
        <dbReference type="Proteomes" id="UP000184032"/>
    </source>
</evidence>
<comment type="similarity">
    <text evidence="7">Belongs to the class I-like SAM-binding methyltransferase superfamily. TrmB family.</text>
</comment>
<dbReference type="PANTHER" id="PTHR23417:SF14">
    <property type="entry name" value="PENTACOTRIPEPTIDE-REPEAT REGION OF PRORP DOMAIN-CONTAINING PROTEIN"/>
    <property type="match status" value="1"/>
</dbReference>
<dbReference type="UniPathway" id="UPA00989"/>
<feature type="binding site" evidence="7">
    <location>
        <position position="43"/>
    </location>
    <ligand>
        <name>S-adenosyl-L-methionine</name>
        <dbReference type="ChEBI" id="CHEBI:59789"/>
    </ligand>
</feature>
<dbReference type="PANTHER" id="PTHR23417">
    <property type="entry name" value="3-DEOXY-D-MANNO-OCTULOSONIC-ACID TRANSFERASE/TRNA GUANINE-N 7 - -METHYLTRANSFERASE"/>
    <property type="match status" value="1"/>
</dbReference>
<reference evidence="9" key="1">
    <citation type="submission" date="2016-11" db="EMBL/GenBank/DDBJ databases">
        <authorList>
            <person name="Varghese N."/>
            <person name="Submissions S."/>
        </authorList>
    </citation>
    <scope>NUCLEOTIDE SEQUENCE [LARGE SCALE GENOMIC DNA]</scope>
    <source>
        <strain evidence="9">DSM 21120</strain>
    </source>
</reference>
<feature type="binding site" evidence="7">
    <location>
        <position position="68"/>
    </location>
    <ligand>
        <name>S-adenosyl-L-methionine</name>
        <dbReference type="ChEBI" id="CHEBI:59789"/>
    </ligand>
</feature>
<organism evidence="8 9">
    <name type="scientific">Anaerosphaera aminiphila DSM 21120</name>
    <dbReference type="NCBI Taxonomy" id="1120995"/>
    <lineage>
        <taxon>Bacteria</taxon>
        <taxon>Bacillati</taxon>
        <taxon>Bacillota</taxon>
        <taxon>Tissierellia</taxon>
        <taxon>Tissierellales</taxon>
        <taxon>Peptoniphilaceae</taxon>
        <taxon>Anaerosphaera</taxon>
    </lineage>
</organism>
<dbReference type="Gene3D" id="3.40.50.150">
    <property type="entry name" value="Vaccinia Virus protein VP39"/>
    <property type="match status" value="1"/>
</dbReference>
<evidence type="ECO:0000256" key="2">
    <source>
        <dbReference type="ARBA" id="ARBA00003015"/>
    </source>
</evidence>
<keyword evidence="5 7" id="KW-0949">S-adenosyl-L-methionine</keyword>
<dbReference type="PROSITE" id="PS51625">
    <property type="entry name" value="SAM_MT_TRMB"/>
    <property type="match status" value="1"/>
</dbReference>
<feature type="binding site" evidence="7">
    <location>
        <position position="117"/>
    </location>
    <ligand>
        <name>S-adenosyl-L-methionine</name>
        <dbReference type="ChEBI" id="CHEBI:59789"/>
    </ligand>
</feature>
<keyword evidence="4 7" id="KW-0808">Transferase</keyword>
<evidence type="ECO:0000256" key="1">
    <source>
        <dbReference type="ARBA" id="ARBA00000142"/>
    </source>
</evidence>
<gene>
    <name evidence="7" type="primary">trmB</name>
    <name evidence="8" type="ORF">SAMN02745245_00767</name>
</gene>
<dbReference type="EC" id="2.1.1.33" evidence="7"/>
<comment type="caution">
    <text evidence="7">Lacks conserved residue(s) required for the propagation of feature annotation.</text>
</comment>
<evidence type="ECO:0000256" key="6">
    <source>
        <dbReference type="ARBA" id="ARBA00022694"/>
    </source>
</evidence>
<dbReference type="HAMAP" id="MF_01057">
    <property type="entry name" value="tRNA_methyltr_TrmB"/>
    <property type="match status" value="1"/>
</dbReference>
<feature type="binding site" evidence="7">
    <location>
        <position position="153"/>
    </location>
    <ligand>
        <name>substrate</name>
    </ligand>
</feature>
<evidence type="ECO:0000256" key="3">
    <source>
        <dbReference type="ARBA" id="ARBA00022603"/>
    </source>
</evidence>
<dbReference type="AlphaFoldDB" id="A0A1M5QZS9"/>
<evidence type="ECO:0000256" key="4">
    <source>
        <dbReference type="ARBA" id="ARBA00022679"/>
    </source>
</evidence>
<feature type="binding site" evidence="7">
    <location>
        <position position="121"/>
    </location>
    <ligand>
        <name>substrate</name>
    </ligand>
</feature>
<evidence type="ECO:0000256" key="7">
    <source>
        <dbReference type="HAMAP-Rule" id="MF_01057"/>
    </source>
</evidence>
<comment type="catalytic activity">
    <reaction evidence="1 7">
        <text>guanosine(46) in tRNA + S-adenosyl-L-methionine = N(7)-methylguanosine(46) in tRNA + S-adenosyl-L-homocysteine</text>
        <dbReference type="Rhea" id="RHEA:42708"/>
        <dbReference type="Rhea" id="RHEA-COMP:10188"/>
        <dbReference type="Rhea" id="RHEA-COMP:10189"/>
        <dbReference type="ChEBI" id="CHEBI:57856"/>
        <dbReference type="ChEBI" id="CHEBI:59789"/>
        <dbReference type="ChEBI" id="CHEBI:74269"/>
        <dbReference type="ChEBI" id="CHEBI:74480"/>
        <dbReference type="EC" id="2.1.1.33"/>
    </reaction>
</comment>
<dbReference type="SUPFAM" id="SSF53335">
    <property type="entry name" value="S-adenosyl-L-methionine-dependent methyltransferases"/>
    <property type="match status" value="1"/>
</dbReference>
<keyword evidence="6 7" id="KW-0819">tRNA processing</keyword>
<feature type="binding site" evidence="7">
    <location>
        <begin position="190"/>
        <end position="193"/>
    </location>
    <ligand>
        <name>substrate</name>
    </ligand>
</feature>
<dbReference type="GO" id="GO:0043527">
    <property type="term" value="C:tRNA methyltransferase complex"/>
    <property type="evidence" value="ECO:0007669"/>
    <property type="project" value="TreeGrafter"/>
</dbReference>
<dbReference type="InterPro" id="IPR055361">
    <property type="entry name" value="tRNA_methyltr_TrmB_bact"/>
</dbReference>
<dbReference type="Proteomes" id="UP000184032">
    <property type="component" value="Unassembled WGS sequence"/>
</dbReference>
<dbReference type="NCBIfam" id="NF001080">
    <property type="entry name" value="PRK00121.2-2"/>
    <property type="match status" value="1"/>
</dbReference>
<protein>
    <recommendedName>
        <fullName evidence="7">tRNA (guanine-N(7)-)-methyltransferase</fullName>
        <ecNumber evidence="7">2.1.1.33</ecNumber>
    </recommendedName>
    <alternativeName>
        <fullName evidence="7">tRNA (guanine(46)-N(7))-methyltransferase</fullName>
    </alternativeName>
    <alternativeName>
        <fullName evidence="7">tRNA(m7G46)-methyltransferase</fullName>
    </alternativeName>
</protein>
<dbReference type="CDD" id="cd02440">
    <property type="entry name" value="AdoMet_MTases"/>
    <property type="match status" value="1"/>
</dbReference>
<evidence type="ECO:0000313" key="8">
    <source>
        <dbReference type="EMBL" id="SHH19644.1"/>
    </source>
</evidence>
<keyword evidence="9" id="KW-1185">Reference proteome</keyword>
<comment type="function">
    <text evidence="2 7">Catalyzes the formation of N(7)-methylguanine at position 46 (m7G46) in tRNA.</text>
</comment>
<keyword evidence="3 7" id="KW-0489">Methyltransferase</keyword>
<dbReference type="Pfam" id="PF02390">
    <property type="entry name" value="Methyltransf_4"/>
    <property type="match status" value="1"/>
</dbReference>
<feature type="binding site" evidence="7">
    <location>
        <position position="95"/>
    </location>
    <ligand>
        <name>S-adenosyl-L-methionine</name>
        <dbReference type="ChEBI" id="CHEBI:59789"/>
    </ligand>
</feature>
<dbReference type="InterPro" id="IPR029063">
    <property type="entry name" value="SAM-dependent_MTases_sf"/>
</dbReference>
<dbReference type="EMBL" id="FQXI01000004">
    <property type="protein sequence ID" value="SHH19644.1"/>
    <property type="molecule type" value="Genomic_DNA"/>
</dbReference>
<dbReference type="RefSeq" id="WP_073183921.1">
    <property type="nucleotide sequence ID" value="NZ_FQXI01000004.1"/>
</dbReference>
<evidence type="ECO:0000256" key="5">
    <source>
        <dbReference type="ARBA" id="ARBA00022691"/>
    </source>
</evidence>
<dbReference type="STRING" id="1120995.SAMN02745245_00767"/>
<accession>A0A1M5QZS9</accession>
<name>A0A1M5QZS9_9FIRM</name>
<dbReference type="OrthoDB" id="9802090at2"/>
<sequence length="212" mass="25772">MRLRKKHWAVPEMKENPYVYFEGEEYRGNWQEVFQNTNGIHMEIGAGKGHFISELARRNKDINYVIIEQDTNAFVYACRKIQEEELENVRALPINAEKISQYFDEDEANRIYINFCNPWPKNRHKKRRLTHPRQLVQYKNILANNSEIYLKTDDRSFFEESLEYFKENSFLIEKYDFDMKLEEYPENIVTEYEAKWRNKNIPICYGVFRNIK</sequence>
<proteinExistence type="inferred from homology"/>
<comment type="pathway">
    <text evidence="7">tRNA modification; N(7)-methylguanine-tRNA biosynthesis.</text>
</comment>
<dbReference type="GO" id="GO:0008176">
    <property type="term" value="F:tRNA (guanine(46)-N7)-methyltransferase activity"/>
    <property type="evidence" value="ECO:0007669"/>
    <property type="project" value="UniProtKB-UniRule"/>
</dbReference>
<dbReference type="NCBIfam" id="TIGR00091">
    <property type="entry name" value="tRNA (guanosine(46)-N7)-methyltransferase TrmB"/>
    <property type="match status" value="1"/>
</dbReference>
<dbReference type="InterPro" id="IPR003358">
    <property type="entry name" value="tRNA_(Gua-N-7)_MeTrfase_Trmb"/>
</dbReference>